<gene>
    <name evidence="8" type="ORF">FN960_04920</name>
</gene>
<feature type="binding site" evidence="6">
    <location>
        <position position="148"/>
    </location>
    <ligand>
        <name>FMN</name>
        <dbReference type="ChEBI" id="CHEBI:58210"/>
    </ligand>
</feature>
<evidence type="ECO:0000256" key="6">
    <source>
        <dbReference type="PIRSR" id="PIRSR000337-1"/>
    </source>
</evidence>
<keyword evidence="2 6" id="KW-0288">FMN</keyword>
<dbReference type="EMBL" id="VLXZ01000002">
    <property type="protein sequence ID" value="TSB47854.1"/>
    <property type="molecule type" value="Genomic_DNA"/>
</dbReference>
<feature type="domain" description="Luciferase-like" evidence="7">
    <location>
        <begin position="18"/>
        <end position="382"/>
    </location>
</feature>
<dbReference type="Proteomes" id="UP000318521">
    <property type="component" value="Unassembled WGS sequence"/>
</dbReference>
<dbReference type="NCBIfam" id="TIGR03860">
    <property type="entry name" value="FMN_nitrolo"/>
    <property type="match status" value="1"/>
</dbReference>
<reference evidence="8 9" key="1">
    <citation type="submission" date="2019-07" db="EMBL/GenBank/DDBJ databases">
        <authorList>
            <person name="Park Y.J."/>
            <person name="Jeong S.E."/>
            <person name="Jung H.S."/>
        </authorList>
    </citation>
    <scope>NUCLEOTIDE SEQUENCE [LARGE SCALE GENOMIC DNA]</scope>
    <source>
        <strain evidence="9">P16(2019)</strain>
    </source>
</reference>
<dbReference type="GO" id="GO:0016705">
    <property type="term" value="F:oxidoreductase activity, acting on paired donors, with incorporation or reduction of molecular oxygen"/>
    <property type="evidence" value="ECO:0007669"/>
    <property type="project" value="InterPro"/>
</dbReference>
<evidence type="ECO:0000256" key="2">
    <source>
        <dbReference type="ARBA" id="ARBA00022643"/>
    </source>
</evidence>
<dbReference type="PIRSF" id="PIRSF000337">
    <property type="entry name" value="NTA_MOA"/>
    <property type="match status" value="1"/>
</dbReference>
<evidence type="ECO:0000259" key="7">
    <source>
        <dbReference type="Pfam" id="PF00296"/>
    </source>
</evidence>
<dbReference type="InterPro" id="IPR036661">
    <property type="entry name" value="Luciferase-like_sf"/>
</dbReference>
<evidence type="ECO:0000256" key="4">
    <source>
        <dbReference type="ARBA" id="ARBA00023033"/>
    </source>
</evidence>
<organism evidence="8 9">
    <name type="scientific">Alkalicoccobacillus porphyridii</name>
    <dbReference type="NCBI Taxonomy" id="2597270"/>
    <lineage>
        <taxon>Bacteria</taxon>
        <taxon>Bacillati</taxon>
        <taxon>Bacillota</taxon>
        <taxon>Bacilli</taxon>
        <taxon>Bacillales</taxon>
        <taxon>Bacillaceae</taxon>
        <taxon>Alkalicoccobacillus</taxon>
    </lineage>
</organism>
<keyword evidence="3" id="KW-0560">Oxidoreductase</keyword>
<name>A0A554A2D2_9BACI</name>
<dbReference type="InterPro" id="IPR011251">
    <property type="entry name" value="Luciferase-like_dom"/>
</dbReference>
<dbReference type="PANTHER" id="PTHR30011:SF16">
    <property type="entry name" value="C2H2 FINGER DOMAIN TRANSCRIPTION FACTOR (EUROFUNG)-RELATED"/>
    <property type="match status" value="1"/>
</dbReference>
<evidence type="ECO:0000256" key="1">
    <source>
        <dbReference type="ARBA" id="ARBA00022630"/>
    </source>
</evidence>
<evidence type="ECO:0000256" key="5">
    <source>
        <dbReference type="ARBA" id="ARBA00033748"/>
    </source>
</evidence>
<sequence length="446" mass="50420">MQKRQMHLGVFLMGFGHHLASWRQADTPADSPEDIDFYIDIAKTAEQGKFDLLFVSDGLSFNERSHPSELVRFEPLTLLGALSIATKSIGLAATATTTYNEPFHLARKFLSLDHLNKGRTGWNVVTSYYQGEANNFNQNDHMKHDERYVRADEFVEVVKKLWNSWETDALVRDKATGTYFDQKKLHAQHHEGRYFSVAGPLNTSRSKQGEPVIIQAGSSEQGRAFAAKHAEVIFTAQQTIEEALKFANDIQSKAVEHGRDPSKVKILPGVIPIVALTEEEAWEKYNELQDLIVPEVGLELLSEYMGGFDFSQFDLDGPLPTELPEYNGNQSRKQLIIDMAKREQLTVRQLYQKIAGGRGHRLIIGNPEQVADDLQLWFESGACDGFNLLFARYPGGLDDFVELVVPILQERGIFRKQYSGETLRDHLGLDVPSFRTEKQVSNQTFV</sequence>
<feature type="binding site" evidence="6">
    <location>
        <position position="144"/>
    </location>
    <ligand>
        <name>FMN</name>
        <dbReference type="ChEBI" id="CHEBI:58210"/>
    </ligand>
</feature>
<feature type="binding site" evidence="6">
    <location>
        <position position="94"/>
    </location>
    <ligand>
        <name>FMN</name>
        <dbReference type="ChEBI" id="CHEBI:58210"/>
    </ligand>
</feature>
<protein>
    <submittedName>
        <fullName evidence="8">LLM class flavin-dependent oxidoreductase</fullName>
    </submittedName>
</protein>
<dbReference type="InterPro" id="IPR016215">
    <property type="entry name" value="NTA_MOA"/>
</dbReference>
<dbReference type="Gene3D" id="3.20.20.30">
    <property type="entry name" value="Luciferase-like domain"/>
    <property type="match status" value="1"/>
</dbReference>
<evidence type="ECO:0000313" key="8">
    <source>
        <dbReference type="EMBL" id="TSB47854.1"/>
    </source>
</evidence>
<evidence type="ECO:0000256" key="3">
    <source>
        <dbReference type="ARBA" id="ARBA00023002"/>
    </source>
</evidence>
<dbReference type="InterPro" id="IPR051260">
    <property type="entry name" value="Diverse_substr_monoxygenases"/>
</dbReference>
<dbReference type="SUPFAM" id="SSF51679">
    <property type="entry name" value="Bacterial luciferase-like"/>
    <property type="match status" value="1"/>
</dbReference>
<dbReference type="GO" id="GO:0004497">
    <property type="term" value="F:monooxygenase activity"/>
    <property type="evidence" value="ECO:0007669"/>
    <property type="project" value="UniProtKB-KW"/>
</dbReference>
<evidence type="ECO:0000313" key="9">
    <source>
        <dbReference type="Proteomes" id="UP000318521"/>
    </source>
</evidence>
<keyword evidence="1 6" id="KW-0285">Flavoprotein</keyword>
<feature type="binding site" evidence="6">
    <location>
        <position position="218"/>
    </location>
    <ligand>
        <name>FMN</name>
        <dbReference type="ChEBI" id="CHEBI:58210"/>
    </ligand>
</feature>
<keyword evidence="9" id="KW-1185">Reference proteome</keyword>
<dbReference type="Pfam" id="PF00296">
    <property type="entry name" value="Bac_luciferase"/>
    <property type="match status" value="1"/>
</dbReference>
<dbReference type="RefSeq" id="WP_143847470.1">
    <property type="nucleotide sequence ID" value="NZ_VLXZ01000002.1"/>
</dbReference>
<dbReference type="AlphaFoldDB" id="A0A554A2D2"/>
<feature type="binding site" evidence="6">
    <location>
        <position position="219"/>
    </location>
    <ligand>
        <name>FMN</name>
        <dbReference type="ChEBI" id="CHEBI:58210"/>
    </ligand>
</feature>
<feature type="binding site" evidence="6">
    <location>
        <position position="57"/>
    </location>
    <ligand>
        <name>FMN</name>
        <dbReference type="ChEBI" id="CHEBI:58210"/>
    </ligand>
</feature>
<keyword evidence="4" id="KW-0503">Monooxygenase</keyword>
<dbReference type="PANTHER" id="PTHR30011">
    <property type="entry name" value="ALKANESULFONATE MONOOXYGENASE-RELATED"/>
    <property type="match status" value="1"/>
</dbReference>
<accession>A0A554A2D2</accession>
<comment type="similarity">
    <text evidence="5">Belongs to the NtaA/SnaA/DszA monooxygenase family.</text>
</comment>
<proteinExistence type="inferred from homology"/>
<dbReference type="CDD" id="cd01095">
    <property type="entry name" value="Nitrilotriacetate_monoxgenase"/>
    <property type="match status" value="1"/>
</dbReference>
<comment type="caution">
    <text evidence="8">The sequence shown here is derived from an EMBL/GenBank/DDBJ whole genome shotgun (WGS) entry which is preliminary data.</text>
</comment>
<dbReference type="OrthoDB" id="3265338at2"/>